<accession>A0A7I8IVU3</accession>
<proteinExistence type="predicted"/>
<keyword evidence="4" id="KW-1185">Reference proteome</keyword>
<dbReference type="EMBL" id="LR743593">
    <property type="protein sequence ID" value="CAA2622244.1"/>
    <property type="molecule type" value="Genomic_DNA"/>
</dbReference>
<evidence type="ECO:0000313" key="4">
    <source>
        <dbReference type="Proteomes" id="UP000663760"/>
    </source>
</evidence>
<name>A0A7I8IVU3_SPIIN</name>
<protein>
    <submittedName>
        <fullName evidence="2">Uncharacterized protein</fullName>
    </submittedName>
</protein>
<reference evidence="2" key="1">
    <citation type="submission" date="2019-12" db="EMBL/GenBank/DDBJ databases">
        <authorList>
            <person name="Scholz U."/>
            <person name="Mascher M."/>
            <person name="Fiebig A."/>
        </authorList>
    </citation>
    <scope>NUCLEOTIDE SEQUENCE</scope>
</reference>
<sequence length="190" mass="20622">MDLSKMSKSRTSSIDINFPLKGPPTPLPERESLQVSLPLDVTDGADLAPNCQTPRESTLDTFAPGPEELMFAPKKKVTKEAHLPVQRKLDFDSCCVPKHQPWDTHLEGRPEEVAFLETVYRSIIEAIISCQSGGSVNVGSSTDAILFDGSRTPTVAPLLNGVAEACPGAPIRRVPQSRKLGAKICRKLAF</sequence>
<dbReference type="PANTHER" id="PTHR36310:SF1">
    <property type="entry name" value="CYCLIN-DEPENDENT PROTEIN KINASE INHIBITOR SMR11"/>
    <property type="match status" value="1"/>
</dbReference>
<evidence type="ECO:0000313" key="2">
    <source>
        <dbReference type="EMBL" id="CAA2622244.1"/>
    </source>
</evidence>
<dbReference type="AlphaFoldDB" id="A0A7I8IVU3"/>
<dbReference type="InterPro" id="IPR038971">
    <property type="entry name" value="SMR11/SMR16"/>
</dbReference>
<dbReference type="PANTHER" id="PTHR36310">
    <property type="entry name" value="CYCLIN-DEPENDENT PROTEIN KINASE INHIBITOR SMR11"/>
    <property type="match status" value="1"/>
</dbReference>
<dbReference type="Proteomes" id="UP000663760">
    <property type="component" value="Chromosome 6"/>
</dbReference>
<organism evidence="2">
    <name type="scientific">Spirodela intermedia</name>
    <name type="common">Intermediate duckweed</name>
    <dbReference type="NCBI Taxonomy" id="51605"/>
    <lineage>
        <taxon>Eukaryota</taxon>
        <taxon>Viridiplantae</taxon>
        <taxon>Streptophyta</taxon>
        <taxon>Embryophyta</taxon>
        <taxon>Tracheophyta</taxon>
        <taxon>Spermatophyta</taxon>
        <taxon>Magnoliopsida</taxon>
        <taxon>Liliopsida</taxon>
        <taxon>Araceae</taxon>
        <taxon>Lemnoideae</taxon>
        <taxon>Spirodela</taxon>
    </lineage>
</organism>
<dbReference type="EMBL" id="LR746269">
    <property type="protein sequence ID" value="CAA7398271.1"/>
    <property type="molecule type" value="Genomic_DNA"/>
</dbReference>
<dbReference type="OrthoDB" id="777328at2759"/>
<evidence type="ECO:0000256" key="1">
    <source>
        <dbReference type="SAM" id="MobiDB-lite"/>
    </source>
</evidence>
<gene>
    <name evidence="2" type="ORF">SI7747_06008294</name>
    <name evidence="3" type="ORF">SI8410_06008936</name>
</gene>
<evidence type="ECO:0000313" key="3">
    <source>
        <dbReference type="EMBL" id="CAA7398271.1"/>
    </source>
</evidence>
<feature type="region of interest" description="Disordered" evidence="1">
    <location>
        <begin position="1"/>
        <end position="29"/>
    </location>
</feature>